<dbReference type="Proteomes" id="UP001212152">
    <property type="component" value="Unassembled WGS sequence"/>
</dbReference>
<evidence type="ECO:0000313" key="2">
    <source>
        <dbReference type="EMBL" id="KAJ3184173.1"/>
    </source>
</evidence>
<keyword evidence="3" id="KW-1185">Reference proteome</keyword>
<sequence>MVQPFKFSLYFCLSLAGRTSGDPRKSAMVMSSYYSAAEAIAVIKKQQEDAIVAQYTDPSAKKETKEQEDAEDAEYTRH</sequence>
<dbReference type="AlphaFoldDB" id="A0AAD5TQH3"/>
<evidence type="ECO:0000313" key="3">
    <source>
        <dbReference type="Proteomes" id="UP001212152"/>
    </source>
</evidence>
<organism evidence="2 3">
    <name type="scientific">Geranomyces variabilis</name>
    <dbReference type="NCBI Taxonomy" id="109894"/>
    <lineage>
        <taxon>Eukaryota</taxon>
        <taxon>Fungi</taxon>
        <taxon>Fungi incertae sedis</taxon>
        <taxon>Chytridiomycota</taxon>
        <taxon>Chytridiomycota incertae sedis</taxon>
        <taxon>Chytridiomycetes</taxon>
        <taxon>Spizellomycetales</taxon>
        <taxon>Powellomycetaceae</taxon>
        <taxon>Geranomyces</taxon>
    </lineage>
</organism>
<dbReference type="EMBL" id="JADGJQ010000004">
    <property type="protein sequence ID" value="KAJ3184173.1"/>
    <property type="molecule type" value="Genomic_DNA"/>
</dbReference>
<comment type="caution">
    <text evidence="2">The sequence shown here is derived from an EMBL/GenBank/DDBJ whole genome shotgun (WGS) entry which is preliminary data.</text>
</comment>
<evidence type="ECO:0000256" key="1">
    <source>
        <dbReference type="SAM" id="MobiDB-lite"/>
    </source>
</evidence>
<name>A0AAD5TQH3_9FUNG</name>
<protein>
    <submittedName>
        <fullName evidence="2">Uncharacterized protein</fullName>
    </submittedName>
</protein>
<proteinExistence type="predicted"/>
<feature type="region of interest" description="Disordered" evidence="1">
    <location>
        <begin position="55"/>
        <end position="78"/>
    </location>
</feature>
<accession>A0AAD5TQH3</accession>
<feature type="compositionally biased region" description="Acidic residues" evidence="1">
    <location>
        <begin position="68"/>
        <end position="78"/>
    </location>
</feature>
<reference evidence="2" key="1">
    <citation type="submission" date="2020-05" db="EMBL/GenBank/DDBJ databases">
        <title>Phylogenomic resolution of chytrid fungi.</title>
        <authorList>
            <person name="Stajich J.E."/>
            <person name="Amses K."/>
            <person name="Simmons R."/>
            <person name="Seto K."/>
            <person name="Myers J."/>
            <person name="Bonds A."/>
            <person name="Quandt C.A."/>
            <person name="Barry K."/>
            <person name="Liu P."/>
            <person name="Grigoriev I."/>
            <person name="Longcore J.E."/>
            <person name="James T.Y."/>
        </authorList>
    </citation>
    <scope>NUCLEOTIDE SEQUENCE</scope>
    <source>
        <strain evidence="2">JEL0379</strain>
    </source>
</reference>
<gene>
    <name evidence="2" type="ORF">HDU87_005019</name>
</gene>